<proteinExistence type="predicted"/>
<dbReference type="EMBL" id="KK914408">
    <property type="protein sequence ID" value="KDP37291.1"/>
    <property type="molecule type" value="Genomic_DNA"/>
</dbReference>
<dbReference type="AlphaFoldDB" id="A0A067KM39"/>
<feature type="chain" id="PRO_5001639720" description="Secreted protein" evidence="2">
    <location>
        <begin position="20"/>
        <end position="120"/>
    </location>
</feature>
<feature type="region of interest" description="Disordered" evidence="1">
    <location>
        <begin position="49"/>
        <end position="102"/>
    </location>
</feature>
<evidence type="ECO:0000256" key="1">
    <source>
        <dbReference type="SAM" id="MobiDB-lite"/>
    </source>
</evidence>
<organism evidence="3 4">
    <name type="scientific">Jatropha curcas</name>
    <name type="common">Barbados nut</name>
    <dbReference type="NCBI Taxonomy" id="180498"/>
    <lineage>
        <taxon>Eukaryota</taxon>
        <taxon>Viridiplantae</taxon>
        <taxon>Streptophyta</taxon>
        <taxon>Embryophyta</taxon>
        <taxon>Tracheophyta</taxon>
        <taxon>Spermatophyta</taxon>
        <taxon>Magnoliopsida</taxon>
        <taxon>eudicotyledons</taxon>
        <taxon>Gunneridae</taxon>
        <taxon>Pentapetalae</taxon>
        <taxon>rosids</taxon>
        <taxon>fabids</taxon>
        <taxon>Malpighiales</taxon>
        <taxon>Euphorbiaceae</taxon>
        <taxon>Crotonoideae</taxon>
        <taxon>Jatropheae</taxon>
        <taxon>Jatropha</taxon>
    </lineage>
</organism>
<reference evidence="3 4" key="1">
    <citation type="journal article" date="2014" name="PLoS ONE">
        <title>Global Analysis of Gene Expression Profiles in Physic Nut (Jatropha curcas L.) Seedlings Exposed to Salt Stress.</title>
        <authorList>
            <person name="Zhang L."/>
            <person name="Zhang C."/>
            <person name="Wu P."/>
            <person name="Chen Y."/>
            <person name="Li M."/>
            <person name="Jiang H."/>
            <person name="Wu G."/>
        </authorList>
    </citation>
    <scope>NUCLEOTIDE SEQUENCE [LARGE SCALE GENOMIC DNA]</scope>
    <source>
        <strain evidence="4">cv. GZQX0401</strain>
        <tissue evidence="3">Young leaves</tissue>
    </source>
</reference>
<evidence type="ECO:0000313" key="3">
    <source>
        <dbReference type="EMBL" id="KDP37291.1"/>
    </source>
</evidence>
<evidence type="ECO:0008006" key="5">
    <source>
        <dbReference type="Google" id="ProtNLM"/>
    </source>
</evidence>
<feature type="signal peptide" evidence="2">
    <location>
        <begin position="1"/>
        <end position="19"/>
    </location>
</feature>
<evidence type="ECO:0000313" key="4">
    <source>
        <dbReference type="Proteomes" id="UP000027138"/>
    </source>
</evidence>
<keyword evidence="2" id="KW-0732">Signal</keyword>
<protein>
    <recommendedName>
        <fullName evidence="5">Secreted protein</fullName>
    </recommendedName>
</protein>
<keyword evidence="4" id="KW-1185">Reference proteome</keyword>
<gene>
    <name evidence="3" type="ORF">JCGZ_06745</name>
</gene>
<dbReference type="Proteomes" id="UP000027138">
    <property type="component" value="Unassembled WGS sequence"/>
</dbReference>
<evidence type="ECO:0000256" key="2">
    <source>
        <dbReference type="SAM" id="SignalP"/>
    </source>
</evidence>
<sequence>MFVLLFLAKLFQVKVEVRALARPGRAHQHARASNKGNCFKGQTLARQCRASQHSRASGHEKSAHCPSFDRFSSTRSSSYRSSSSFVRDRLNRTTGKNVYGKKSYKANPTLSVKIFEEPSS</sequence>
<accession>A0A067KM39</accession>
<name>A0A067KM39_JATCU</name>
<feature type="compositionally biased region" description="Low complexity" evidence="1">
    <location>
        <begin position="68"/>
        <end position="85"/>
    </location>
</feature>